<dbReference type="GeneID" id="29455929"/>
<evidence type="ECO:0000313" key="3">
    <source>
        <dbReference type="EMBL" id="MDC7958062.1"/>
    </source>
</evidence>
<reference evidence="5" key="1">
    <citation type="journal article" date="2018" name="J. Anim. Genet.">
        <title>Acquired interbacterial defense systems protect against interspecies antagonism in the human gut microbiome.</title>
        <authorList>
            <person name="Ross B.D."/>
            <person name="Verster A.J."/>
            <person name="Radey M.C."/>
            <person name="Schmidtke D.T."/>
            <person name="Pope C.E."/>
            <person name="Hoffman L.R."/>
            <person name="Hajjar A."/>
            <person name="Peterson S.B."/>
            <person name="Borenstein E."/>
            <person name="Mougous J."/>
        </authorList>
    </citation>
    <scope>NUCLEOTIDE SEQUENCE [LARGE SCALE GENOMIC DNA]</scope>
    <source>
        <strain evidence="5">3725 D1 iv</strain>
    </source>
</reference>
<dbReference type="Proteomes" id="UP001215078">
    <property type="component" value="Unassembled WGS sequence"/>
</dbReference>
<evidence type="ECO:0000313" key="6">
    <source>
        <dbReference type="Proteomes" id="UP000460135"/>
    </source>
</evidence>
<reference evidence="2" key="5">
    <citation type="submission" date="2022-10" db="EMBL/GenBank/DDBJ databases">
        <title>Human gut microbiome strain richness.</title>
        <authorList>
            <person name="Chen-Liaw A."/>
        </authorList>
    </citation>
    <scope>NUCLEOTIDE SEQUENCE</scope>
    <source>
        <strain evidence="2">F7_m1001271B151109d0_201107</strain>
        <strain evidence="3">RTP21484st1_H8_RTP21484_190118</strain>
    </source>
</reference>
<accession>A0A3D2LTG8</accession>
<dbReference type="EMBL" id="CP041395">
    <property type="protein sequence ID" value="QDM10914.1"/>
    <property type="molecule type" value="Genomic_DNA"/>
</dbReference>
<name>A0A3D2LTG8_BACOV</name>
<reference evidence="4" key="2">
    <citation type="journal article" date="2018" name="Nature">
        <title>Human gut bacteria contain acquired interbacterial defence systems.</title>
        <authorList>
            <person name="Ross B.D."/>
            <person name="Verster A.J."/>
            <person name="Radey M.C."/>
            <person name="Schmidtke D.T."/>
            <person name="Pope C.E."/>
            <person name="Hoffman L.R."/>
            <person name="Hajjar A."/>
            <person name="Peterson S.B."/>
            <person name="Borenstein E."/>
            <person name="Mougous J."/>
        </authorList>
    </citation>
    <scope>NUCLEOTIDE SEQUENCE</scope>
    <source>
        <strain evidence="4">3725 D1 iv</strain>
    </source>
</reference>
<gene>
    <name evidence="4" type="ORF">DYI28_20650</name>
    <name evidence="1" type="ORF">F3F51_08700</name>
    <name evidence="2" type="ORF">PO240_22700</name>
    <name evidence="3" type="ORF">PQ628_07545</name>
</gene>
<dbReference type="Proteomes" id="UP001214017">
    <property type="component" value="Unassembled WGS sequence"/>
</dbReference>
<evidence type="ECO:0000313" key="1">
    <source>
        <dbReference type="EMBL" id="KAA3805890.1"/>
    </source>
</evidence>
<reference evidence="1 6" key="3">
    <citation type="journal article" date="2019" name="Nat. Med.">
        <title>A library of human gut bacterial isolates paired with longitudinal multiomics data enables mechanistic microbiome research.</title>
        <authorList>
            <person name="Poyet M."/>
            <person name="Groussin M."/>
            <person name="Gibbons S.M."/>
            <person name="Avila-Pacheco J."/>
            <person name="Jiang X."/>
            <person name="Kearney S.M."/>
            <person name="Perrotta A.R."/>
            <person name="Berdy B."/>
            <person name="Zhao S."/>
            <person name="Lieberman T.D."/>
            <person name="Swanson P.K."/>
            <person name="Smith M."/>
            <person name="Roesemann S."/>
            <person name="Alexander J.E."/>
            <person name="Rich S.A."/>
            <person name="Livny J."/>
            <person name="Vlamakis H."/>
            <person name="Clish C."/>
            <person name="Bullock K."/>
            <person name="Deik A."/>
            <person name="Scott J."/>
            <person name="Pierce K.A."/>
            <person name="Xavier R.J."/>
            <person name="Alm E.J."/>
        </authorList>
    </citation>
    <scope>NUCLEOTIDE SEQUENCE [LARGE SCALE GENOMIC DNA]</scope>
    <source>
        <strain evidence="1 6">BIOML-A183</strain>
    </source>
</reference>
<sequence>MRKLSIVLLLIGISFITIEANTLSEHRAKRLVIKRWHQHRGVPVPIPIEAILYENTIEVRFLENVDKQVIFQVKDQQGNIMFQGVIIPPNGQETYKINLTGYKTGHYELLYIEEDMTLVGEFEIEHSMP</sequence>
<reference evidence="4" key="4">
    <citation type="submission" date="2019-07" db="EMBL/GenBank/DDBJ databases">
        <authorList>
            <person name="Ross B.D."/>
            <person name="Verster A.J."/>
            <person name="Radey M.C."/>
            <person name="Schmidtke D.T."/>
            <person name="Pope C.E."/>
            <person name="Hoffman L.R."/>
            <person name="Hajjar A."/>
            <person name="Peterson S.B."/>
            <person name="Borenstein E."/>
            <person name="Mougous J.D."/>
        </authorList>
    </citation>
    <scope>NUCLEOTIDE SEQUENCE</scope>
    <source>
        <strain evidence="4">3725 D1 iv</strain>
    </source>
</reference>
<evidence type="ECO:0000313" key="2">
    <source>
        <dbReference type="EMBL" id="MDC2410688.1"/>
    </source>
</evidence>
<proteinExistence type="predicted"/>
<protein>
    <submittedName>
        <fullName evidence="1">DUF3244 domain-containing protein</fullName>
    </submittedName>
</protein>
<dbReference type="Proteomes" id="UP000318823">
    <property type="component" value="Chromosome"/>
</dbReference>
<dbReference type="Pfam" id="PF11589">
    <property type="entry name" value="DUF3244"/>
    <property type="match status" value="1"/>
</dbReference>
<evidence type="ECO:0000313" key="4">
    <source>
        <dbReference type="EMBL" id="QDM10914.1"/>
    </source>
</evidence>
<organism evidence="1 6">
    <name type="scientific">Bacteroides ovatus</name>
    <dbReference type="NCBI Taxonomy" id="28116"/>
    <lineage>
        <taxon>Bacteria</taxon>
        <taxon>Pseudomonadati</taxon>
        <taxon>Bacteroidota</taxon>
        <taxon>Bacteroidia</taxon>
        <taxon>Bacteroidales</taxon>
        <taxon>Bacteroidaceae</taxon>
        <taxon>Bacteroides</taxon>
    </lineage>
</organism>
<dbReference type="Gene3D" id="2.60.40.3080">
    <property type="match status" value="1"/>
</dbReference>
<evidence type="ECO:0000313" key="5">
    <source>
        <dbReference type="Proteomes" id="UP000318823"/>
    </source>
</evidence>
<dbReference type="AlphaFoldDB" id="A0A3D2LTG8"/>
<dbReference type="KEGG" id="boa:Bovatus_03576"/>
<dbReference type="InterPro" id="IPR021638">
    <property type="entry name" value="DUF3244"/>
</dbReference>
<dbReference type="Proteomes" id="UP000460135">
    <property type="component" value="Unassembled WGS sequence"/>
</dbReference>
<dbReference type="EMBL" id="VWLX01000006">
    <property type="protein sequence ID" value="KAA3805890.1"/>
    <property type="molecule type" value="Genomic_DNA"/>
</dbReference>
<dbReference type="EMBL" id="JAQNWR010000021">
    <property type="protein sequence ID" value="MDC2410688.1"/>
    <property type="molecule type" value="Genomic_DNA"/>
</dbReference>
<dbReference type="RefSeq" id="WP_004298217.1">
    <property type="nucleotide sequence ID" value="NZ_BAABYJ010000004.1"/>
</dbReference>
<dbReference type="EMBL" id="JAQQPO010000007">
    <property type="protein sequence ID" value="MDC7958062.1"/>
    <property type="molecule type" value="Genomic_DNA"/>
</dbReference>